<dbReference type="RefSeq" id="WP_039720918.1">
    <property type="nucleotide sequence ID" value="NZ_CP037899.1"/>
</dbReference>
<dbReference type="EMBL" id="JQNX01000002">
    <property type="protein sequence ID" value="KIE59010.1"/>
    <property type="molecule type" value="Genomic_DNA"/>
</dbReference>
<accession>A0A0C1V5J6</accession>
<dbReference type="EMBL" id="CP037899">
    <property type="protein sequence ID" value="QDQ43097.1"/>
    <property type="molecule type" value="Genomic_DNA"/>
</dbReference>
<reference evidence="3" key="2">
    <citation type="journal article" date="2019" name="BMC Genomics">
        <title>Complete genome sequence analysis of the thermoacidophilic verrucomicrobial methanotroph 'Candidatus Methylacidiphilum kamchatkense' strain Kam1 and comparison with its closest relatives.</title>
        <authorList>
            <person name="Kruse T."/>
            <person name="Ratnadevi C.M."/>
            <person name="Erikstad H.A."/>
            <person name="Birkeland N.K."/>
        </authorList>
    </citation>
    <scope>NUCLEOTIDE SEQUENCE</scope>
    <source>
        <strain evidence="3">Kam1</strain>
    </source>
</reference>
<dbReference type="OrthoDB" id="193850at2"/>
<evidence type="ECO:0000256" key="1">
    <source>
        <dbReference type="SAM" id="SignalP"/>
    </source>
</evidence>
<dbReference type="PROSITE" id="PS51257">
    <property type="entry name" value="PROKAR_LIPOPROTEIN"/>
    <property type="match status" value="1"/>
</dbReference>
<keyword evidence="1" id="KW-0732">Signal</keyword>
<protein>
    <recommendedName>
        <fullName evidence="6">NlpE-like protein</fullName>
    </recommendedName>
</protein>
<evidence type="ECO:0008006" key="6">
    <source>
        <dbReference type="Google" id="ProtNLM"/>
    </source>
</evidence>
<evidence type="ECO:0000313" key="2">
    <source>
        <dbReference type="EMBL" id="KIE59010.1"/>
    </source>
</evidence>
<dbReference type="AlphaFoldDB" id="A0A0C1V5J6"/>
<evidence type="ECO:0000313" key="3">
    <source>
        <dbReference type="EMBL" id="QDQ43097.1"/>
    </source>
</evidence>
<reference evidence="5" key="3">
    <citation type="submission" date="2019-03" db="EMBL/GenBank/DDBJ databases">
        <title>Complete genome of Methylacidiphilum kamchatkense Kam1.</title>
        <authorList>
            <person name="Kruse T."/>
            <person name="Murarilal Ratnadevi C."/>
            <person name="Erikstad H.-A."/>
            <person name="Birkeland N.-K."/>
        </authorList>
    </citation>
    <scope>NUCLEOTIDE SEQUENCE [LARGE SCALE GENOMIC DNA]</scope>
    <source>
        <strain evidence="5">kam1</strain>
    </source>
</reference>
<proteinExistence type="predicted"/>
<gene>
    <name evidence="2" type="ORF">A946_02920</name>
    <name evidence="3" type="ORF">kam1_1885</name>
</gene>
<sequence length="127" mass="14233">MKGTLLFLFSFLMLTSALVFSTGCSRQPALSNPSGKYTGCWNEENGTLTCMTLYLSEDGKAKGERRSKTSTNPQERDVWEAEYKVQDGKILIGSNNKIYTILLIHGNELMDPNHKVFGKPIVLKKIQ</sequence>
<evidence type="ECO:0000313" key="4">
    <source>
        <dbReference type="Proteomes" id="UP000031594"/>
    </source>
</evidence>
<keyword evidence="4" id="KW-1185">Reference proteome</keyword>
<organism evidence="3 5">
    <name type="scientific">Methylacidiphilum kamchatkense Kam1</name>
    <dbReference type="NCBI Taxonomy" id="1202785"/>
    <lineage>
        <taxon>Bacteria</taxon>
        <taxon>Pseudomonadati</taxon>
        <taxon>Verrucomicrobiota</taxon>
        <taxon>Methylacidiphilae</taxon>
        <taxon>Methylacidiphilales</taxon>
        <taxon>Methylacidiphilaceae</taxon>
        <taxon>Methylacidiphilum (ex Ratnadevi et al. 2023)</taxon>
    </lineage>
</organism>
<feature type="chain" id="PRO_5044541306" description="NlpE-like protein" evidence="1">
    <location>
        <begin position="22"/>
        <end position="127"/>
    </location>
</feature>
<reference evidence="2 4" key="1">
    <citation type="submission" date="2014-08" db="EMBL/GenBank/DDBJ databases">
        <title>Methylacidiphilum kamchatkense strain Kam1 draft genome sequence.</title>
        <authorList>
            <person name="Birkeland N.-K."/>
            <person name="Erikstad H.A."/>
        </authorList>
    </citation>
    <scope>NUCLEOTIDE SEQUENCE [LARGE SCALE GENOMIC DNA]</scope>
    <source>
        <strain evidence="2 4">Kam1</strain>
    </source>
</reference>
<dbReference type="KEGG" id="mkc:kam1_1885"/>
<evidence type="ECO:0000313" key="5">
    <source>
        <dbReference type="Proteomes" id="UP000315925"/>
    </source>
</evidence>
<dbReference type="Proteomes" id="UP000031594">
    <property type="component" value="Unassembled WGS sequence"/>
</dbReference>
<dbReference type="Proteomes" id="UP000315925">
    <property type="component" value="Chromosome"/>
</dbReference>
<name>A0A0C1V5J6_9BACT</name>
<feature type="signal peptide" evidence="1">
    <location>
        <begin position="1"/>
        <end position="21"/>
    </location>
</feature>